<dbReference type="Proteomes" id="UP000799424">
    <property type="component" value="Unassembled WGS sequence"/>
</dbReference>
<dbReference type="PANTHER" id="PTHR24148:SF64">
    <property type="entry name" value="HETEROKARYON INCOMPATIBILITY DOMAIN-CONTAINING PROTEIN"/>
    <property type="match status" value="1"/>
</dbReference>
<evidence type="ECO:0000313" key="4">
    <source>
        <dbReference type="Proteomes" id="UP000799424"/>
    </source>
</evidence>
<keyword evidence="4" id="KW-1185">Reference proteome</keyword>
<organism evidence="3 4">
    <name type="scientific">Ophiobolus disseminans</name>
    <dbReference type="NCBI Taxonomy" id="1469910"/>
    <lineage>
        <taxon>Eukaryota</taxon>
        <taxon>Fungi</taxon>
        <taxon>Dikarya</taxon>
        <taxon>Ascomycota</taxon>
        <taxon>Pezizomycotina</taxon>
        <taxon>Dothideomycetes</taxon>
        <taxon>Pleosporomycetidae</taxon>
        <taxon>Pleosporales</taxon>
        <taxon>Pleosporineae</taxon>
        <taxon>Phaeosphaeriaceae</taxon>
        <taxon>Ophiobolus</taxon>
    </lineage>
</organism>
<dbReference type="PANTHER" id="PTHR24148">
    <property type="entry name" value="ANKYRIN REPEAT DOMAIN-CONTAINING PROTEIN 39 HOMOLOG-RELATED"/>
    <property type="match status" value="1"/>
</dbReference>
<evidence type="ECO:0000259" key="2">
    <source>
        <dbReference type="Pfam" id="PF06985"/>
    </source>
</evidence>
<gene>
    <name evidence="3" type="ORF">CC86DRAFT_467626</name>
</gene>
<dbReference type="Pfam" id="PF26639">
    <property type="entry name" value="Het-6_barrel"/>
    <property type="match status" value="1"/>
</dbReference>
<dbReference type="EMBL" id="MU006228">
    <property type="protein sequence ID" value="KAF2825076.1"/>
    <property type="molecule type" value="Genomic_DNA"/>
</dbReference>
<feature type="domain" description="Heterokaryon incompatibility" evidence="2">
    <location>
        <begin position="11"/>
        <end position="102"/>
    </location>
</feature>
<evidence type="ECO:0000256" key="1">
    <source>
        <dbReference type="SAM" id="MobiDB-lite"/>
    </source>
</evidence>
<dbReference type="InterPro" id="IPR052895">
    <property type="entry name" value="HetReg/Transcr_Mod"/>
</dbReference>
<dbReference type="AlphaFoldDB" id="A0A6A6ZW60"/>
<name>A0A6A6ZW60_9PLEO</name>
<feature type="region of interest" description="Disordered" evidence="1">
    <location>
        <begin position="98"/>
        <end position="117"/>
    </location>
</feature>
<dbReference type="OrthoDB" id="5386682at2759"/>
<evidence type="ECO:0000313" key="3">
    <source>
        <dbReference type="EMBL" id="KAF2825076.1"/>
    </source>
</evidence>
<dbReference type="Pfam" id="PF06985">
    <property type="entry name" value="HET"/>
    <property type="match status" value="1"/>
</dbReference>
<sequence length="391" mass="44457">MVTNGRTMDITKVMISGNLHSALLRLRQDDTPRIFWIDLLCINQTNPKERAEQVALMGKIYSAAQAVRVWLGELGEKDPIRNDLEMFSKTASKYGRDLDVEDDSKKGPSLKPGDTHDRFFQDGKETYDIPRLPDLTRPDYIKSTAKVYADFTIWWIKEHKSLRILSTVHTLHGRTWMNLESHLSHDRDDNDRPSWTLWYNGDSSWARASLSLIDPVEYRVSLKGIRISTIIAFDVFPIPQSYTASPLLAAYFQIFDPAGYRWLWQTFTHAPPDGALTNTASLDTLQRVFTRHLSAHYTALEGAKEPYLPSHGKPVFTTADGHKGLRPSGARVGDVVVILYGGMVPYILRPGDDGETYTFVGESFLEDFMHGEAFDERSGDFRGEEEVFYLV</sequence>
<protein>
    <submittedName>
        <fullName evidence="3">HET-domain-containing protein</fullName>
    </submittedName>
</protein>
<accession>A0A6A6ZW60</accession>
<proteinExistence type="predicted"/>
<reference evidence="3" key="1">
    <citation type="journal article" date="2020" name="Stud. Mycol.">
        <title>101 Dothideomycetes genomes: a test case for predicting lifestyles and emergence of pathogens.</title>
        <authorList>
            <person name="Haridas S."/>
            <person name="Albert R."/>
            <person name="Binder M."/>
            <person name="Bloem J."/>
            <person name="Labutti K."/>
            <person name="Salamov A."/>
            <person name="Andreopoulos B."/>
            <person name="Baker S."/>
            <person name="Barry K."/>
            <person name="Bills G."/>
            <person name="Bluhm B."/>
            <person name="Cannon C."/>
            <person name="Castanera R."/>
            <person name="Culley D."/>
            <person name="Daum C."/>
            <person name="Ezra D."/>
            <person name="Gonzalez J."/>
            <person name="Henrissat B."/>
            <person name="Kuo A."/>
            <person name="Liang C."/>
            <person name="Lipzen A."/>
            <person name="Lutzoni F."/>
            <person name="Magnuson J."/>
            <person name="Mondo S."/>
            <person name="Nolan M."/>
            <person name="Ohm R."/>
            <person name="Pangilinan J."/>
            <person name="Park H.-J."/>
            <person name="Ramirez L."/>
            <person name="Alfaro M."/>
            <person name="Sun H."/>
            <person name="Tritt A."/>
            <person name="Yoshinaga Y."/>
            <person name="Zwiers L.-H."/>
            <person name="Turgeon B."/>
            <person name="Goodwin S."/>
            <person name="Spatafora J."/>
            <person name="Crous P."/>
            <person name="Grigoriev I."/>
        </authorList>
    </citation>
    <scope>NUCLEOTIDE SEQUENCE</scope>
    <source>
        <strain evidence="3">CBS 113818</strain>
    </source>
</reference>
<dbReference type="InterPro" id="IPR010730">
    <property type="entry name" value="HET"/>
</dbReference>